<name>A0ABU5ATE3_9HYPH</name>
<protein>
    <submittedName>
        <fullName evidence="1">Uncharacterized protein</fullName>
    </submittedName>
</protein>
<reference evidence="1 2" key="1">
    <citation type="submission" date="2023-08" db="EMBL/GenBank/DDBJ databases">
        <title>Implementing the SeqCode for naming new Mesorhizobium species isolated from Vachellia karroo root nodules.</title>
        <authorList>
            <person name="Van Lill M."/>
        </authorList>
    </citation>
    <scope>NUCLEOTIDE SEQUENCE [LARGE SCALE GENOMIC DNA]</scope>
    <source>
        <strain evidence="1 2">VK4B</strain>
    </source>
</reference>
<dbReference type="EMBL" id="JAVIIP010000014">
    <property type="protein sequence ID" value="MDX8540567.1"/>
    <property type="molecule type" value="Genomic_DNA"/>
</dbReference>
<dbReference type="RefSeq" id="WP_189556741.1">
    <property type="nucleotide sequence ID" value="NZ_JAVIIP010000014.1"/>
</dbReference>
<dbReference type="Proteomes" id="UP001276564">
    <property type="component" value="Unassembled WGS sequence"/>
</dbReference>
<sequence>MIEHPASISALPTNISGLIDRWHGIGAVAAVGVSPDAIAPQGQAA</sequence>
<evidence type="ECO:0000313" key="2">
    <source>
        <dbReference type="Proteomes" id="UP001276564"/>
    </source>
</evidence>
<proteinExistence type="predicted"/>
<evidence type="ECO:0000313" key="1">
    <source>
        <dbReference type="EMBL" id="MDX8540567.1"/>
    </source>
</evidence>
<keyword evidence="2" id="KW-1185">Reference proteome</keyword>
<gene>
    <name evidence="1" type="ORF">RFM23_23365</name>
</gene>
<accession>A0ABU5ATE3</accession>
<comment type="caution">
    <text evidence="1">The sequence shown here is derived from an EMBL/GenBank/DDBJ whole genome shotgun (WGS) entry which is preliminary data.</text>
</comment>
<organism evidence="1 2">
    <name type="scientific">Mesorhizobium abyssinicae</name>
    <dbReference type="NCBI Taxonomy" id="1209958"/>
    <lineage>
        <taxon>Bacteria</taxon>
        <taxon>Pseudomonadati</taxon>
        <taxon>Pseudomonadota</taxon>
        <taxon>Alphaproteobacteria</taxon>
        <taxon>Hyphomicrobiales</taxon>
        <taxon>Phyllobacteriaceae</taxon>
        <taxon>Mesorhizobium</taxon>
    </lineage>
</organism>